<evidence type="ECO:0000313" key="2">
    <source>
        <dbReference type="Proteomes" id="UP000006230"/>
    </source>
</evidence>
<accession>Q0FK64</accession>
<comment type="caution">
    <text evidence="1">The sequence shown here is derived from an EMBL/GenBank/DDBJ whole genome shotgun (WGS) entry which is preliminary data.</text>
</comment>
<protein>
    <submittedName>
        <fullName evidence="1">Uncharacterized protein</fullName>
    </submittedName>
</protein>
<dbReference type="OrthoDB" id="7810029at2"/>
<dbReference type="HOGENOM" id="CLU_653549_0_0_5"/>
<dbReference type="Pfam" id="PF21843">
    <property type="entry name" value="DUF6902"/>
    <property type="match status" value="1"/>
</dbReference>
<dbReference type="RefSeq" id="WP_007799663.1">
    <property type="nucleotide sequence ID" value="NZ_DS022276.1"/>
</dbReference>
<dbReference type="EMBL" id="AATQ01000042">
    <property type="protein sequence ID" value="EAU44617.1"/>
    <property type="molecule type" value="Genomic_DNA"/>
</dbReference>
<dbReference type="AlphaFoldDB" id="Q0FK64"/>
<proteinExistence type="predicted"/>
<dbReference type="InterPro" id="IPR054197">
    <property type="entry name" value="DUF6902"/>
</dbReference>
<name>Q0FK64_SALBH</name>
<keyword evidence="2" id="KW-1185">Reference proteome</keyword>
<dbReference type="Proteomes" id="UP000006230">
    <property type="component" value="Unassembled WGS sequence"/>
</dbReference>
<gene>
    <name evidence="1" type="ORF">R2601_22552</name>
</gene>
<sequence length="352" mass="39589">MTNVIALRPKAPVASQDAGVAALVKSFATSRRREDDVFWLKENAELLNILECTGTYVPRAALAPLRGFYKSVEDRMAFFPQYYRFLLSLTLDLEDLGMEGDTGAKLTERAARHGFADAELSDLQRMEARRLLARRGHVSEDDEGLADRLRAFCARSQTFALPNKKAAYELTHIVFYLSEYGRQDPGLDEEAINSLYFAGNLAYLDQNSDLLAEICIALRYAREVPPPLWTIWLDRETHLFTVESGETVSVADDYHDFLVCNWHASVIGGKPFHKPLEGGRMRFQRAQRVAPLRELSEALFAEGSARSADWAGMRERMGARLSPQTLDVVDQLADHSPRFDAFFEGFARAGNA</sequence>
<dbReference type="eggNOG" id="ENOG502Z84Z">
    <property type="taxonomic scope" value="Bacteria"/>
</dbReference>
<reference evidence="1 2" key="1">
    <citation type="journal article" date="2010" name="J. Bacteriol.">
        <title>Genome sequences of Pelagibaca bermudensis HTCC2601T and Maritimibacter alkaliphilus HTCC2654T, the type strains of two marine Roseobacter genera.</title>
        <authorList>
            <person name="Thrash J.C."/>
            <person name="Cho J.C."/>
            <person name="Ferriera S."/>
            <person name="Johnson J."/>
            <person name="Vergin K.L."/>
            <person name="Giovannoni S.J."/>
        </authorList>
    </citation>
    <scope>NUCLEOTIDE SEQUENCE [LARGE SCALE GENOMIC DNA]</scope>
    <source>
        <strain evidence="2">DSM 26914 / JCM 13377 / KCTC 12554 / HTCC2601</strain>
    </source>
</reference>
<dbReference type="STRING" id="314265.R2601_22552"/>
<evidence type="ECO:0000313" key="1">
    <source>
        <dbReference type="EMBL" id="EAU44617.1"/>
    </source>
</evidence>
<organism evidence="1 2">
    <name type="scientific">Salipiger bermudensis (strain DSM 26914 / JCM 13377 / KCTC 12554 / HTCC2601)</name>
    <name type="common">Pelagibaca bermudensis</name>
    <dbReference type="NCBI Taxonomy" id="314265"/>
    <lineage>
        <taxon>Bacteria</taxon>
        <taxon>Pseudomonadati</taxon>
        <taxon>Pseudomonadota</taxon>
        <taxon>Alphaproteobacteria</taxon>
        <taxon>Rhodobacterales</taxon>
        <taxon>Roseobacteraceae</taxon>
        <taxon>Salipiger</taxon>
    </lineage>
</organism>